<dbReference type="Proteomes" id="UP000223913">
    <property type="component" value="Unassembled WGS sequence"/>
</dbReference>
<dbReference type="InterPro" id="IPR032506">
    <property type="entry name" value="SGSH_C"/>
</dbReference>
<accession>A0A2D0NCL1</accession>
<evidence type="ECO:0000313" key="5">
    <source>
        <dbReference type="Proteomes" id="UP000223913"/>
    </source>
</evidence>
<evidence type="ECO:0000256" key="1">
    <source>
        <dbReference type="ARBA" id="ARBA00008779"/>
    </source>
</evidence>
<organism evidence="4 5">
    <name type="scientific">Flavilitoribacter nigricans (strain ATCC 23147 / DSM 23189 / NBRC 102662 / NCIMB 1420 / SS-2)</name>
    <name type="common">Lewinella nigricans</name>
    <dbReference type="NCBI Taxonomy" id="1122177"/>
    <lineage>
        <taxon>Bacteria</taxon>
        <taxon>Pseudomonadati</taxon>
        <taxon>Bacteroidota</taxon>
        <taxon>Saprospiria</taxon>
        <taxon>Saprospirales</taxon>
        <taxon>Lewinellaceae</taxon>
        <taxon>Flavilitoribacter</taxon>
    </lineage>
</organism>
<dbReference type="AlphaFoldDB" id="A0A2D0NCL1"/>
<feature type="domain" description="N-sulphoglucosamine sulphohydrolase C-terminal" evidence="3">
    <location>
        <begin position="318"/>
        <end position="481"/>
    </location>
</feature>
<dbReference type="RefSeq" id="WP_099150225.1">
    <property type="nucleotide sequence ID" value="NZ_PDUD01000018.1"/>
</dbReference>
<dbReference type="InterPro" id="IPR017850">
    <property type="entry name" value="Alkaline_phosphatase_core_sf"/>
</dbReference>
<dbReference type="OrthoDB" id="9765065at2"/>
<keyword evidence="5" id="KW-1185">Reference proteome</keyword>
<dbReference type="PANTHER" id="PTHR43108:SF6">
    <property type="entry name" value="N-SULPHOGLUCOSAMINE SULPHOHYDROLASE"/>
    <property type="match status" value="1"/>
</dbReference>
<keyword evidence="2" id="KW-0378">Hydrolase</keyword>
<sequence length="501" mass="58005">MNSSRTIFLLCLLASISCQSPSEKVTEQQRPNILFIMADDHTTQAISAYGGIFADYARTENIDQLAEEGMLFTNTYCTNAICSPSRATILTGKYSHKNGVRCLGQDFDGSQTTVQALMQAGGYQTAIFGKWHLRSLPTGFDDYKVLPVQGRYQDPQFHEKGTDSLITHRGWSTDVISQMTIDFLEQRDPDKPFLAFCHYKATHDPWASRPPYDTLWENEDLPEPANLLDDYANRSEAAKRTGLKLERMNQSTFPHRRLEGVSDLEQRRYIYQQYIKSFLRCGRVLDDNVGKVIQHLKETGLYDNTIIIYTADQGHFLGEHGYFSKRFMYDEAMRMPLIIRYPEWINAGTSNTDLVMNADFAPTLLDMAGLSVPEEMQGRSFLANLKGRTPEDWRTAVYYHYWQHLLHREVAAHYGIRTKDRKLIFYYGLPLGQTEFDPTPPEWEFFDLEADPAEMRNVYDDPAYSAEVRQLKQLLLDLQEQYEDRGQQYPELVQVEKEHFW</sequence>
<dbReference type="CDD" id="cd16031">
    <property type="entry name" value="G6S_like"/>
    <property type="match status" value="1"/>
</dbReference>
<dbReference type="GO" id="GO:0016787">
    <property type="term" value="F:hydrolase activity"/>
    <property type="evidence" value="ECO:0007669"/>
    <property type="project" value="UniProtKB-KW"/>
</dbReference>
<dbReference type="Gene3D" id="3.40.720.10">
    <property type="entry name" value="Alkaline Phosphatase, subunit A"/>
    <property type="match status" value="1"/>
</dbReference>
<comment type="caution">
    <text evidence="4">The sequence shown here is derived from an EMBL/GenBank/DDBJ whole genome shotgun (WGS) entry which is preliminary data.</text>
</comment>
<evidence type="ECO:0000256" key="2">
    <source>
        <dbReference type="ARBA" id="ARBA00022801"/>
    </source>
</evidence>
<dbReference type="PROSITE" id="PS51257">
    <property type="entry name" value="PROKAR_LIPOPROTEIN"/>
    <property type="match status" value="1"/>
</dbReference>
<dbReference type="SUPFAM" id="SSF53649">
    <property type="entry name" value="Alkaline phosphatase-like"/>
    <property type="match status" value="1"/>
</dbReference>
<evidence type="ECO:0000313" key="4">
    <source>
        <dbReference type="EMBL" id="PHN06241.1"/>
    </source>
</evidence>
<comment type="similarity">
    <text evidence="1">Belongs to the sulfatase family.</text>
</comment>
<dbReference type="EMBL" id="PDUD01000018">
    <property type="protein sequence ID" value="PHN06241.1"/>
    <property type="molecule type" value="Genomic_DNA"/>
</dbReference>
<protein>
    <submittedName>
        <fullName evidence="4">Sulfatase</fullName>
    </submittedName>
</protein>
<gene>
    <name evidence="4" type="ORF">CRP01_11725</name>
</gene>
<dbReference type="PROSITE" id="PS00523">
    <property type="entry name" value="SULFATASE_1"/>
    <property type="match status" value="1"/>
</dbReference>
<dbReference type="Pfam" id="PF16347">
    <property type="entry name" value="SGSH_C"/>
    <property type="match status" value="1"/>
</dbReference>
<dbReference type="InterPro" id="IPR024607">
    <property type="entry name" value="Sulfatase_CS"/>
</dbReference>
<reference evidence="4 5" key="1">
    <citation type="submission" date="2017-10" db="EMBL/GenBank/DDBJ databases">
        <title>The draft genome sequence of Lewinella nigricans NBRC 102662.</title>
        <authorList>
            <person name="Wang K."/>
        </authorList>
    </citation>
    <scope>NUCLEOTIDE SEQUENCE [LARGE SCALE GENOMIC DNA]</scope>
    <source>
        <strain evidence="4 5">NBRC 102662</strain>
    </source>
</reference>
<evidence type="ECO:0000259" key="3">
    <source>
        <dbReference type="Pfam" id="PF16347"/>
    </source>
</evidence>
<dbReference type="PANTHER" id="PTHR43108">
    <property type="entry name" value="N-ACETYLGLUCOSAMINE-6-SULFATASE FAMILY MEMBER"/>
    <property type="match status" value="1"/>
</dbReference>
<proteinExistence type="inferred from homology"/>
<name>A0A2D0NCL1_FLAN2</name>